<protein>
    <recommendedName>
        <fullName evidence="5">Secreted protein</fullName>
    </recommendedName>
</protein>
<organism evidence="3 4">
    <name type="scientific">Anguilla anguilla</name>
    <name type="common">European freshwater eel</name>
    <name type="synonym">Muraena anguilla</name>
    <dbReference type="NCBI Taxonomy" id="7936"/>
    <lineage>
        <taxon>Eukaryota</taxon>
        <taxon>Metazoa</taxon>
        <taxon>Chordata</taxon>
        <taxon>Craniata</taxon>
        <taxon>Vertebrata</taxon>
        <taxon>Euteleostomi</taxon>
        <taxon>Actinopterygii</taxon>
        <taxon>Neopterygii</taxon>
        <taxon>Teleostei</taxon>
        <taxon>Anguilliformes</taxon>
        <taxon>Anguillidae</taxon>
        <taxon>Anguilla</taxon>
    </lineage>
</organism>
<feature type="signal peptide" evidence="2">
    <location>
        <begin position="1"/>
        <end position="22"/>
    </location>
</feature>
<proteinExistence type="predicted"/>
<keyword evidence="4" id="KW-1185">Reference proteome</keyword>
<keyword evidence="1" id="KW-0812">Transmembrane</keyword>
<feature type="chain" id="PRO_5038890539" description="Secreted protein" evidence="2">
    <location>
        <begin position="23"/>
        <end position="144"/>
    </location>
</feature>
<accession>A0A9D3MQY4</accession>
<dbReference type="AlphaFoldDB" id="A0A9D3MQY4"/>
<dbReference type="EMBL" id="JAFIRN010000003">
    <property type="protein sequence ID" value="KAG5853344.1"/>
    <property type="molecule type" value="Genomic_DNA"/>
</dbReference>
<evidence type="ECO:0008006" key="5">
    <source>
        <dbReference type="Google" id="ProtNLM"/>
    </source>
</evidence>
<evidence type="ECO:0000256" key="1">
    <source>
        <dbReference type="SAM" id="Phobius"/>
    </source>
</evidence>
<dbReference type="Proteomes" id="UP001044222">
    <property type="component" value="Unassembled WGS sequence"/>
</dbReference>
<sequence>MNVLIMLLVSLVFSVGLEYIGSERNRPPDPGAELGNRQLSCSKVSSRESEKRRIRRFRRPALRGHECHLSPPIRLSLDPLSPKRCWLALEKGRAFTDSHPNALTFHTLRIHNLSRTCKTINFVIQVFCDFFFLLLLLLLFMLFL</sequence>
<keyword evidence="1" id="KW-0472">Membrane</keyword>
<gene>
    <name evidence="3" type="ORF">ANANG_G00072200</name>
</gene>
<name>A0A9D3MQY4_ANGAN</name>
<keyword evidence="2" id="KW-0732">Signal</keyword>
<keyword evidence="1" id="KW-1133">Transmembrane helix</keyword>
<comment type="caution">
    <text evidence="3">The sequence shown here is derived from an EMBL/GenBank/DDBJ whole genome shotgun (WGS) entry which is preliminary data.</text>
</comment>
<evidence type="ECO:0000313" key="4">
    <source>
        <dbReference type="Proteomes" id="UP001044222"/>
    </source>
</evidence>
<feature type="transmembrane region" description="Helical" evidence="1">
    <location>
        <begin position="122"/>
        <end position="143"/>
    </location>
</feature>
<evidence type="ECO:0000313" key="3">
    <source>
        <dbReference type="EMBL" id="KAG5853344.1"/>
    </source>
</evidence>
<reference evidence="3" key="1">
    <citation type="submission" date="2021-01" db="EMBL/GenBank/DDBJ databases">
        <title>A chromosome-scale assembly of European eel, Anguilla anguilla.</title>
        <authorList>
            <person name="Henkel C."/>
            <person name="Jong-Raadsen S.A."/>
            <person name="Dufour S."/>
            <person name="Weltzien F.-A."/>
            <person name="Palstra A.P."/>
            <person name="Pelster B."/>
            <person name="Spaink H.P."/>
            <person name="Van Den Thillart G.E."/>
            <person name="Jansen H."/>
            <person name="Zahm M."/>
            <person name="Klopp C."/>
            <person name="Cedric C."/>
            <person name="Louis A."/>
            <person name="Berthelot C."/>
            <person name="Parey E."/>
            <person name="Roest Crollius H."/>
            <person name="Montfort J."/>
            <person name="Robinson-Rechavi M."/>
            <person name="Bucao C."/>
            <person name="Bouchez O."/>
            <person name="Gislard M."/>
            <person name="Lluch J."/>
            <person name="Milhes M."/>
            <person name="Lampietro C."/>
            <person name="Lopez Roques C."/>
            <person name="Donnadieu C."/>
            <person name="Braasch I."/>
            <person name="Desvignes T."/>
            <person name="Postlethwait J."/>
            <person name="Bobe J."/>
            <person name="Guiguen Y."/>
            <person name="Dirks R."/>
        </authorList>
    </citation>
    <scope>NUCLEOTIDE SEQUENCE</scope>
    <source>
        <strain evidence="3">Tag_6206</strain>
        <tissue evidence="3">Liver</tissue>
    </source>
</reference>
<evidence type="ECO:0000256" key="2">
    <source>
        <dbReference type="SAM" id="SignalP"/>
    </source>
</evidence>